<feature type="compositionally biased region" description="Basic and acidic residues" evidence="4">
    <location>
        <begin position="1"/>
        <end position="15"/>
    </location>
</feature>
<dbReference type="PROSITE" id="PS50102">
    <property type="entry name" value="RRM"/>
    <property type="match status" value="2"/>
</dbReference>
<evidence type="ECO:0000256" key="2">
    <source>
        <dbReference type="ARBA" id="ARBA00022884"/>
    </source>
</evidence>
<feature type="compositionally biased region" description="Polar residues" evidence="4">
    <location>
        <begin position="69"/>
        <end position="79"/>
    </location>
</feature>
<feature type="region of interest" description="Disordered" evidence="4">
    <location>
        <begin position="1"/>
        <end position="79"/>
    </location>
</feature>
<dbReference type="PANTHER" id="PTHR23236:SF119">
    <property type="entry name" value="NUCLEAR RNA-BINDING PROTEIN SART-3"/>
    <property type="match status" value="1"/>
</dbReference>
<comment type="caution">
    <text evidence="6">The sequence shown here is derived from an EMBL/GenBank/DDBJ whole genome shotgun (WGS) entry which is preliminary data.</text>
</comment>
<feature type="compositionally biased region" description="Basic residues" evidence="4">
    <location>
        <begin position="44"/>
        <end position="55"/>
    </location>
</feature>
<dbReference type="SMART" id="SM00360">
    <property type="entry name" value="RRM"/>
    <property type="match status" value="2"/>
</dbReference>
<evidence type="ECO:0000259" key="5">
    <source>
        <dbReference type="PROSITE" id="PS50102"/>
    </source>
</evidence>
<evidence type="ECO:0000313" key="6">
    <source>
        <dbReference type="EMBL" id="KAG7365772.1"/>
    </source>
</evidence>
<dbReference type="PANTHER" id="PTHR23236">
    <property type="entry name" value="EUKARYOTIC TRANSLATION INITIATION FACTOR 4B/4H"/>
    <property type="match status" value="1"/>
</dbReference>
<keyword evidence="2 3" id="KW-0694">RNA-binding</keyword>
<dbReference type="GO" id="GO:0003723">
    <property type="term" value="F:RNA binding"/>
    <property type="evidence" value="ECO:0007669"/>
    <property type="project" value="UniProtKB-UniRule"/>
</dbReference>
<sequence>MDRDNSDEEKEKTDHIAAPGVAADEEPIEAEEEGEDEPGNETGKKKRKRKRKRKTAAAESEADGEGDNTAETTNSTVSPQDAVSNTIFVEGIPFDATRDDLEGFFLSKLKADDIVEMRLPTWQDTGRLRGFGHVRFASTDAYQKALALSGQHLGNRYLTIQPAKEIAGTSGSGARSNNTLSLEPPEGCHTLFVNNLPYSATAQEIADAFNRLVSTSKMQVPLQESSVRIARNSVTRQSKGFAYVDFDSMDVLKRVAKATAQKPLLVGGRQLRLDYDTGRIKGSYRTESGRLWTKEQKEQDKQR</sequence>
<evidence type="ECO:0000313" key="7">
    <source>
        <dbReference type="Proteomes" id="UP000693970"/>
    </source>
</evidence>
<dbReference type="Pfam" id="PF00076">
    <property type="entry name" value="RRM_1"/>
    <property type="match status" value="2"/>
</dbReference>
<dbReference type="AlphaFoldDB" id="A0A9K3PZE3"/>
<gene>
    <name evidence="6" type="ORF">IV203_028442</name>
</gene>
<keyword evidence="7" id="KW-1185">Reference proteome</keyword>
<evidence type="ECO:0000256" key="1">
    <source>
        <dbReference type="ARBA" id="ARBA00022737"/>
    </source>
</evidence>
<feature type="compositionally biased region" description="Acidic residues" evidence="4">
    <location>
        <begin position="23"/>
        <end position="39"/>
    </location>
</feature>
<feature type="domain" description="RRM" evidence="5">
    <location>
        <begin position="85"/>
        <end position="165"/>
    </location>
</feature>
<organism evidence="6 7">
    <name type="scientific">Nitzschia inconspicua</name>
    <dbReference type="NCBI Taxonomy" id="303405"/>
    <lineage>
        <taxon>Eukaryota</taxon>
        <taxon>Sar</taxon>
        <taxon>Stramenopiles</taxon>
        <taxon>Ochrophyta</taxon>
        <taxon>Bacillariophyta</taxon>
        <taxon>Bacillariophyceae</taxon>
        <taxon>Bacillariophycidae</taxon>
        <taxon>Bacillariales</taxon>
        <taxon>Bacillariaceae</taxon>
        <taxon>Nitzschia</taxon>
    </lineage>
</organism>
<dbReference type="Proteomes" id="UP000693970">
    <property type="component" value="Unassembled WGS sequence"/>
</dbReference>
<reference evidence="6" key="1">
    <citation type="journal article" date="2021" name="Sci. Rep.">
        <title>Diploid genomic architecture of Nitzschia inconspicua, an elite biomass production diatom.</title>
        <authorList>
            <person name="Oliver A."/>
            <person name="Podell S."/>
            <person name="Pinowska A."/>
            <person name="Traller J.C."/>
            <person name="Smith S.R."/>
            <person name="McClure R."/>
            <person name="Beliaev A."/>
            <person name="Bohutskyi P."/>
            <person name="Hill E.A."/>
            <person name="Rabines A."/>
            <person name="Zheng H."/>
            <person name="Allen L.Z."/>
            <person name="Kuo A."/>
            <person name="Grigoriev I.V."/>
            <person name="Allen A.E."/>
            <person name="Hazlebeck D."/>
            <person name="Allen E.E."/>
        </authorList>
    </citation>
    <scope>NUCLEOTIDE SEQUENCE</scope>
    <source>
        <strain evidence="6">Hildebrandi</strain>
    </source>
</reference>
<name>A0A9K3PZE3_9STRA</name>
<dbReference type="OrthoDB" id="439808at2759"/>
<dbReference type="EMBL" id="JAGRRH010000007">
    <property type="protein sequence ID" value="KAG7365772.1"/>
    <property type="molecule type" value="Genomic_DNA"/>
</dbReference>
<feature type="domain" description="RRM" evidence="5">
    <location>
        <begin position="189"/>
        <end position="278"/>
    </location>
</feature>
<proteinExistence type="predicted"/>
<protein>
    <submittedName>
        <fullName evidence="6">RNA-binding region RNP-1 containing protein</fullName>
    </submittedName>
</protein>
<keyword evidence="1" id="KW-0677">Repeat</keyword>
<evidence type="ECO:0000256" key="3">
    <source>
        <dbReference type="PROSITE-ProRule" id="PRU00176"/>
    </source>
</evidence>
<reference evidence="6" key="2">
    <citation type="submission" date="2021-04" db="EMBL/GenBank/DDBJ databases">
        <authorList>
            <person name="Podell S."/>
        </authorList>
    </citation>
    <scope>NUCLEOTIDE SEQUENCE</scope>
    <source>
        <strain evidence="6">Hildebrandi</strain>
    </source>
</reference>
<dbReference type="InterPro" id="IPR000504">
    <property type="entry name" value="RRM_dom"/>
</dbReference>
<accession>A0A9K3PZE3</accession>
<evidence type="ECO:0000256" key="4">
    <source>
        <dbReference type="SAM" id="MobiDB-lite"/>
    </source>
</evidence>